<name>A0AA49JK80_9BACT</name>
<dbReference type="Pfam" id="PF20094">
    <property type="entry name" value="GWxTD_dom"/>
    <property type="match status" value="1"/>
</dbReference>
<dbReference type="EMBL" id="CP120682">
    <property type="protein sequence ID" value="WKN40163.1"/>
    <property type="molecule type" value="Genomic_DNA"/>
</dbReference>
<feature type="signal peptide" evidence="1">
    <location>
        <begin position="1"/>
        <end position="23"/>
    </location>
</feature>
<proteinExistence type="predicted"/>
<dbReference type="AlphaFoldDB" id="A0AA49JK80"/>
<organism evidence="3">
    <name type="scientific">Roseihalotalea indica</name>
    <dbReference type="NCBI Taxonomy" id="2867963"/>
    <lineage>
        <taxon>Bacteria</taxon>
        <taxon>Pseudomonadati</taxon>
        <taxon>Bacteroidota</taxon>
        <taxon>Cytophagia</taxon>
        <taxon>Cytophagales</taxon>
        <taxon>Catalimonadaceae</taxon>
        <taxon>Roseihalotalea</taxon>
    </lineage>
</organism>
<sequence>MKQTIRYLISSSICCFMTALGWAQPGQADLSKTNVSYVYDLEAPVLVNAKVARADNEAIVFLQVINRTGNELPAIQYEVRPDYTTKTVLTTQSLTANDLIKQEESISYYRFPISLQDNANYVFLYLTVTVAGAELPLRYDISLETDQNFPLSSLLLMRASEDIPIFENFIPQHESVRIISLSGQDSAAYAYYYDHDFEPNPPPMGGTGSEVQSNLTVDSLFQFPLDSAFTFEEEGLYFAQMDTTSLSGISFRVETHYYPRLVKTEEVIGPLRYISTAEEMDELREGSDPKMALDSYWMRMTRSQDRAKIIIRDYFRQATKANQLFTTYKEGWKTGMGMIYTLYGKPNDVYRDDEKEVWIYAADNNLVNMSFTFMKVRNIFTDQHYNLVRDEEYKRFWYRNIDLWRKGRKTL</sequence>
<reference evidence="3" key="1">
    <citation type="journal article" date="2023" name="Comput. Struct. Biotechnol. J.">
        <title>Discovery of a novel marine Bacteroidetes with a rich repertoire of carbohydrate-active enzymes.</title>
        <authorList>
            <person name="Chen B."/>
            <person name="Liu G."/>
            <person name="Chen Q."/>
            <person name="Wang H."/>
            <person name="Liu L."/>
            <person name="Tang K."/>
        </authorList>
    </citation>
    <scope>NUCLEOTIDE SEQUENCE</scope>
    <source>
        <strain evidence="3">TK19036</strain>
    </source>
</reference>
<dbReference type="InterPro" id="IPR030959">
    <property type="entry name" value="GWxTD_dom"/>
</dbReference>
<accession>A0AA49JK80</accession>
<reference evidence="3" key="2">
    <citation type="journal article" date="2024" name="Antonie Van Leeuwenhoek">
        <title>Roseihalotalea indica gen. nov., sp. nov., a halophilic Bacteroidetes from mesopelagic Southwest Indian Ocean with higher carbohydrate metabolic potential.</title>
        <authorList>
            <person name="Chen B."/>
            <person name="Zhang M."/>
            <person name="Lin D."/>
            <person name="Ye J."/>
            <person name="Tang K."/>
        </authorList>
    </citation>
    <scope>NUCLEOTIDE SEQUENCE</scope>
    <source>
        <strain evidence="3">TK19036</strain>
    </source>
</reference>
<dbReference type="NCBIfam" id="TIGR04514">
    <property type="entry name" value="GWxTD_dom"/>
    <property type="match status" value="1"/>
</dbReference>
<feature type="domain" description="GWxTD" evidence="2">
    <location>
        <begin position="235"/>
        <end position="406"/>
    </location>
</feature>
<keyword evidence="1" id="KW-0732">Signal</keyword>
<evidence type="ECO:0000259" key="2">
    <source>
        <dbReference type="Pfam" id="PF20094"/>
    </source>
</evidence>
<evidence type="ECO:0000256" key="1">
    <source>
        <dbReference type="SAM" id="SignalP"/>
    </source>
</evidence>
<protein>
    <submittedName>
        <fullName evidence="3">GWxTD domain-containing protein</fullName>
    </submittedName>
</protein>
<gene>
    <name evidence="3" type="ORF">K4G66_15825</name>
</gene>
<feature type="chain" id="PRO_5041221420" evidence="1">
    <location>
        <begin position="24"/>
        <end position="411"/>
    </location>
</feature>
<evidence type="ECO:0000313" key="3">
    <source>
        <dbReference type="EMBL" id="WKN40163.1"/>
    </source>
</evidence>